<dbReference type="InterPro" id="IPR001119">
    <property type="entry name" value="SLH_dom"/>
</dbReference>
<feature type="compositionally biased region" description="Low complexity" evidence="1">
    <location>
        <begin position="299"/>
        <end position="311"/>
    </location>
</feature>
<feature type="domain" description="SLH" evidence="3">
    <location>
        <begin position="611"/>
        <end position="672"/>
    </location>
</feature>
<comment type="caution">
    <text evidence="4">The sequence shown here is derived from an EMBL/GenBank/DDBJ whole genome shotgun (WGS) entry which is preliminary data.</text>
</comment>
<protein>
    <recommendedName>
        <fullName evidence="3">SLH domain-containing protein</fullName>
    </recommendedName>
</protein>
<evidence type="ECO:0000313" key="4">
    <source>
        <dbReference type="EMBL" id="KEO81080.1"/>
    </source>
</evidence>
<gene>
    <name evidence="4" type="ORF">EL26_22850</name>
</gene>
<keyword evidence="5" id="KW-1185">Reference proteome</keyword>
<dbReference type="Pfam" id="PF00395">
    <property type="entry name" value="SLH"/>
    <property type="match status" value="2"/>
</dbReference>
<sequence length="736" mass="80057">MKKRLQKATLTLLACTVLGSPLLLANVPAAYAESNAGTQAAPAVSKEQAIQAARAKVKLSEEQWKVTSAEYRSNDTDKWDNFIGARWQLMFSAVDPNVSDGYMIVIDAKSGKLTGLNQFSKNGPGNSGTLTKEEAKKKAEAFLQEIAPEEFKQTELTALDVNGLGSYNMYNLTYDRKTSDGVYVLGDQITLALSFDGSVASYNIHWTDVDLPLADTGIISVETANKTYGDELNLRLRYTTDTRSATTQASLVYSTSYPYSYSYSLPQTPYLVDAKTGKPLNRSGQESVLSKADVQPILAGGPTKPAPGGTPLSQEEAEAAVQASGLMQPGYRLTDPSYNESGPNSKAWNFFINTGVPNVQGNVSVDALTGELINFYLFGSPSGNPSSGSSLTDDQAREKALALVKKLYPNRLGAIALLSVTNMPNNPKFPDQNNGKGVSFAYLENGIPTESGIQILFDANGNVQNFFGATNPYGSERIVYAKPDGAISKQQATEIYIKNRPLRLSYYFPVLADGTPSTKPMLVWSPVTEWMPTSYVNAHTGEFVDTVRAQTTPPVSPSDVKGHWAEAALTQFADRSLLELQDGKANPDQTISRAEFIRLLTSYRVGLTTTDKPTFEDVPTDSKYFNNVETAVFFGWIAKDKTFRPNDAISRQEAAAVFTRVLHYQELAKHDEIFTLPYVDRGDVAPYAVGSVAILTALGVMQGSDNKFLPNGNITLAEACTAILKLQPNDPTPLYK</sequence>
<name>A0A074LKG5_9BACL</name>
<feature type="domain" description="SLH" evidence="3">
    <location>
        <begin position="675"/>
        <end position="736"/>
    </location>
</feature>
<keyword evidence="2" id="KW-0732">Signal</keyword>
<dbReference type="Proteomes" id="UP000027931">
    <property type="component" value="Unassembled WGS sequence"/>
</dbReference>
<dbReference type="EMBL" id="JMIR01000048">
    <property type="protein sequence ID" value="KEO81080.1"/>
    <property type="molecule type" value="Genomic_DNA"/>
</dbReference>
<dbReference type="eggNOG" id="COG3103">
    <property type="taxonomic scope" value="Bacteria"/>
</dbReference>
<dbReference type="Pfam" id="PF16244">
    <property type="entry name" value="DUF4901"/>
    <property type="match status" value="2"/>
</dbReference>
<dbReference type="AlphaFoldDB" id="A0A074LKG5"/>
<accession>A0A074LKG5</accession>
<evidence type="ECO:0000259" key="3">
    <source>
        <dbReference type="PROSITE" id="PS51272"/>
    </source>
</evidence>
<organism evidence="4 5">
    <name type="scientific">Tumebacillus flagellatus</name>
    <dbReference type="NCBI Taxonomy" id="1157490"/>
    <lineage>
        <taxon>Bacteria</taxon>
        <taxon>Bacillati</taxon>
        <taxon>Bacillota</taxon>
        <taxon>Bacilli</taxon>
        <taxon>Bacillales</taxon>
        <taxon>Alicyclobacillaceae</taxon>
        <taxon>Tumebacillus</taxon>
    </lineage>
</organism>
<feature type="signal peptide" evidence="2">
    <location>
        <begin position="1"/>
        <end position="25"/>
    </location>
</feature>
<dbReference type="OrthoDB" id="2473368at2"/>
<dbReference type="STRING" id="1157490.EL26_22850"/>
<dbReference type="RefSeq" id="WP_038094272.1">
    <property type="nucleotide sequence ID" value="NZ_JMIR01000048.1"/>
</dbReference>
<feature type="chain" id="PRO_5038704888" description="SLH domain-containing protein" evidence="2">
    <location>
        <begin position="26"/>
        <end position="736"/>
    </location>
</feature>
<evidence type="ECO:0000256" key="2">
    <source>
        <dbReference type="SAM" id="SignalP"/>
    </source>
</evidence>
<proteinExistence type="predicted"/>
<dbReference type="PROSITE" id="PS51272">
    <property type="entry name" value="SLH"/>
    <property type="match status" value="2"/>
</dbReference>
<evidence type="ECO:0000313" key="5">
    <source>
        <dbReference type="Proteomes" id="UP000027931"/>
    </source>
</evidence>
<evidence type="ECO:0000256" key="1">
    <source>
        <dbReference type="SAM" id="MobiDB-lite"/>
    </source>
</evidence>
<reference evidence="4 5" key="1">
    <citation type="journal article" date="2013" name="Int. J. Syst. Evol. Microbiol.">
        <title>Tumebacillus flagellatus sp. nov., an alpha-amylase/pullulanase-producing bacterium isolated from cassava wastewater.</title>
        <authorList>
            <person name="Wang Q."/>
            <person name="Xie N."/>
            <person name="Qin Y."/>
            <person name="Shen N."/>
            <person name="Zhu J."/>
            <person name="Mi H."/>
            <person name="Huang R."/>
        </authorList>
    </citation>
    <scope>NUCLEOTIDE SEQUENCE [LARGE SCALE GENOMIC DNA]</scope>
    <source>
        <strain evidence="4 5">GST4</strain>
    </source>
</reference>
<dbReference type="InterPro" id="IPR032599">
    <property type="entry name" value="YcdB/YcdC_rep_domain"/>
</dbReference>
<feature type="region of interest" description="Disordered" evidence="1">
    <location>
        <begin position="297"/>
        <end position="316"/>
    </location>
</feature>